<protein>
    <submittedName>
        <fullName evidence="1">Uncharacterized protein</fullName>
    </submittedName>
</protein>
<reference evidence="1" key="1">
    <citation type="journal article" date="2023" name="Insect Mol. Biol.">
        <title>Genome sequencing provides insights into the evolution of gene families encoding plant cell wall-degrading enzymes in longhorned beetles.</title>
        <authorList>
            <person name="Shin N.R."/>
            <person name="Okamura Y."/>
            <person name="Kirsch R."/>
            <person name="Pauchet Y."/>
        </authorList>
    </citation>
    <scope>NUCLEOTIDE SEQUENCE</scope>
    <source>
        <strain evidence="1">MMC_N1</strain>
    </source>
</reference>
<evidence type="ECO:0000313" key="2">
    <source>
        <dbReference type="Proteomes" id="UP001162164"/>
    </source>
</evidence>
<gene>
    <name evidence="1" type="ORF">NQ317_011967</name>
</gene>
<keyword evidence="2" id="KW-1185">Reference proteome</keyword>
<dbReference type="Proteomes" id="UP001162164">
    <property type="component" value="Unassembled WGS sequence"/>
</dbReference>
<name>A0ABQ9IU59_9CUCU</name>
<sequence>MAIIHSVVVVEYFDATEIHEMKQPYFVVSERPRMQSYAPPELRSIPSLRSLQEQEAFPPQILRRLSRAGDFLPADAQHHGEGGIPMRR</sequence>
<organism evidence="1 2">
    <name type="scientific">Molorchus minor</name>
    <dbReference type="NCBI Taxonomy" id="1323400"/>
    <lineage>
        <taxon>Eukaryota</taxon>
        <taxon>Metazoa</taxon>
        <taxon>Ecdysozoa</taxon>
        <taxon>Arthropoda</taxon>
        <taxon>Hexapoda</taxon>
        <taxon>Insecta</taxon>
        <taxon>Pterygota</taxon>
        <taxon>Neoptera</taxon>
        <taxon>Endopterygota</taxon>
        <taxon>Coleoptera</taxon>
        <taxon>Polyphaga</taxon>
        <taxon>Cucujiformia</taxon>
        <taxon>Chrysomeloidea</taxon>
        <taxon>Cerambycidae</taxon>
        <taxon>Lamiinae</taxon>
        <taxon>Monochamini</taxon>
        <taxon>Molorchus</taxon>
    </lineage>
</organism>
<proteinExistence type="predicted"/>
<accession>A0ABQ9IU59</accession>
<comment type="caution">
    <text evidence="1">The sequence shown here is derived from an EMBL/GenBank/DDBJ whole genome shotgun (WGS) entry which is preliminary data.</text>
</comment>
<evidence type="ECO:0000313" key="1">
    <source>
        <dbReference type="EMBL" id="KAJ8965869.1"/>
    </source>
</evidence>
<dbReference type="EMBL" id="JAPWTJ010002506">
    <property type="protein sequence ID" value="KAJ8965869.1"/>
    <property type="molecule type" value="Genomic_DNA"/>
</dbReference>